<name>A0AAE3UAQ9_9BACT</name>
<dbReference type="EMBL" id="JASJOS010000009">
    <property type="protein sequence ID" value="MDJ1483004.1"/>
    <property type="molecule type" value="Genomic_DNA"/>
</dbReference>
<evidence type="ECO:0000313" key="2">
    <source>
        <dbReference type="Proteomes" id="UP001241110"/>
    </source>
</evidence>
<dbReference type="AlphaFoldDB" id="A0AAE3UAQ9"/>
<reference evidence="1" key="1">
    <citation type="submission" date="2023-05" db="EMBL/GenBank/DDBJ databases">
        <authorList>
            <person name="Zhang X."/>
        </authorList>
    </citation>
    <scope>NUCLEOTIDE SEQUENCE</scope>
    <source>
        <strain evidence="1">YF14B1</strain>
    </source>
</reference>
<comment type="caution">
    <text evidence="1">The sequence shown here is derived from an EMBL/GenBank/DDBJ whole genome shotgun (WGS) entry which is preliminary data.</text>
</comment>
<dbReference type="Proteomes" id="UP001241110">
    <property type="component" value="Unassembled WGS sequence"/>
</dbReference>
<evidence type="ECO:0000313" key="1">
    <source>
        <dbReference type="EMBL" id="MDJ1483004.1"/>
    </source>
</evidence>
<proteinExistence type="predicted"/>
<protein>
    <submittedName>
        <fullName evidence="1">Uncharacterized protein</fullName>
    </submittedName>
</protein>
<sequence length="123" mass="14416">MLAIYLYLFLLGYVICGYLNNTFVLTTDKLLVINPNFPFTKIVTYKLNQIDDIEIYHSLLLQGICWIFFQSGNYVTITTGGYNFRYYCGSLCGDTYDENFTEKTIDDLHYALKERNIPVQFRL</sequence>
<gene>
    <name evidence="1" type="ORF">QNI16_21055</name>
</gene>
<dbReference type="RefSeq" id="WP_313982470.1">
    <property type="nucleotide sequence ID" value="NZ_JASJOS010000009.1"/>
</dbReference>
<accession>A0AAE3UAQ9</accession>
<organism evidence="1 2">
    <name type="scientific">Xanthocytophaga flava</name>
    <dbReference type="NCBI Taxonomy" id="3048013"/>
    <lineage>
        <taxon>Bacteria</taxon>
        <taxon>Pseudomonadati</taxon>
        <taxon>Bacteroidota</taxon>
        <taxon>Cytophagia</taxon>
        <taxon>Cytophagales</taxon>
        <taxon>Rhodocytophagaceae</taxon>
        <taxon>Xanthocytophaga</taxon>
    </lineage>
</organism>